<evidence type="ECO:0000313" key="7">
    <source>
        <dbReference type="EMBL" id="KLU88036.1"/>
    </source>
</evidence>
<dbReference type="eggNOG" id="KOG3237">
    <property type="taxonomic scope" value="Eukaryota"/>
</dbReference>
<dbReference type="VEuPathDB" id="FungiDB:MAPG_07023"/>
<evidence type="ECO:0000256" key="3">
    <source>
        <dbReference type="ARBA" id="ARBA00008105"/>
    </source>
</evidence>
<dbReference type="Proteomes" id="UP000011715">
    <property type="component" value="Unassembled WGS sequence"/>
</dbReference>
<evidence type="ECO:0000256" key="1">
    <source>
        <dbReference type="ARBA" id="ARBA00004099"/>
    </source>
</evidence>
<dbReference type="EMBL" id="ADBL01001690">
    <property type="status" value="NOT_ANNOTATED_CDS"/>
    <property type="molecule type" value="Genomic_DNA"/>
</dbReference>
<proteinExistence type="inferred from homology"/>
<sequence length="259" mass="29143">MPSFQKLGQRPTHKERAQPLERQKLGLLEKHKDYSLRAKDFNKKKAYLKTLRQKAADRNEDEFYHKMLGNRALPVDAVRILKTQDLGYVRTMRSVLAKEVRELEERAAVAASFAKLDGADEDEDDEEEEDDDEDDDGARRRRKRRKPSKIVFSADTHERDLAMGGGDDGLDAADGDSEGFDGNGDEGVDAKGSNAEAQAKAAERAAKLRHKLRAARQRLKALADAEDGLEMQRIRMAKKATTGAVTKAGKKIKIRERKR</sequence>
<evidence type="ECO:0000256" key="6">
    <source>
        <dbReference type="SAM" id="MobiDB-lite"/>
    </source>
</evidence>
<gene>
    <name evidence="7" type="ORF">MAPG_07023</name>
</gene>
<reference evidence="9" key="1">
    <citation type="submission" date="2010-05" db="EMBL/GenBank/DDBJ databases">
        <title>The genome sequence of Magnaporthe poae strain ATCC 64411.</title>
        <authorList>
            <person name="Ma L.-J."/>
            <person name="Dead R."/>
            <person name="Young S."/>
            <person name="Zeng Q."/>
            <person name="Koehrsen M."/>
            <person name="Alvarado L."/>
            <person name="Berlin A."/>
            <person name="Chapman S.B."/>
            <person name="Chen Z."/>
            <person name="Freedman E."/>
            <person name="Gellesch M."/>
            <person name="Goldberg J."/>
            <person name="Griggs A."/>
            <person name="Gujja S."/>
            <person name="Heilman E.R."/>
            <person name="Heiman D."/>
            <person name="Hepburn T."/>
            <person name="Howarth C."/>
            <person name="Jen D."/>
            <person name="Larson L."/>
            <person name="Mehta T."/>
            <person name="Neiman D."/>
            <person name="Pearson M."/>
            <person name="Roberts A."/>
            <person name="Saif S."/>
            <person name="Shea T."/>
            <person name="Shenoy N."/>
            <person name="Sisk P."/>
            <person name="Stolte C."/>
            <person name="Sykes S."/>
            <person name="Walk T."/>
            <person name="White J."/>
            <person name="Yandava C."/>
            <person name="Haas B."/>
            <person name="Nusbaum C."/>
            <person name="Birren B."/>
        </authorList>
    </citation>
    <scope>NUCLEOTIDE SEQUENCE [LARGE SCALE GENOMIC DNA]</scope>
    <source>
        <strain evidence="9">ATCC 64411 / 73-15</strain>
    </source>
</reference>
<evidence type="ECO:0000256" key="2">
    <source>
        <dbReference type="ARBA" id="ARBA00004604"/>
    </source>
</evidence>
<organism evidence="8 9">
    <name type="scientific">Magnaporthiopsis poae (strain ATCC 64411 / 73-15)</name>
    <name type="common">Kentucky bluegrass fungus</name>
    <name type="synonym">Magnaporthe poae</name>
    <dbReference type="NCBI Taxonomy" id="644358"/>
    <lineage>
        <taxon>Eukaryota</taxon>
        <taxon>Fungi</taxon>
        <taxon>Dikarya</taxon>
        <taxon>Ascomycota</taxon>
        <taxon>Pezizomycotina</taxon>
        <taxon>Sordariomycetes</taxon>
        <taxon>Sordariomycetidae</taxon>
        <taxon>Magnaporthales</taxon>
        <taxon>Magnaporthaceae</taxon>
        <taxon>Magnaporthiopsis</taxon>
    </lineage>
</organism>
<dbReference type="PANTHER" id="PTHR12838">
    <property type="entry name" value="U3 SMALL NUCLEOLAR RNA-ASSOCIATED PROTEIN 11"/>
    <property type="match status" value="1"/>
</dbReference>
<dbReference type="AlphaFoldDB" id="A0A0C4E3L7"/>
<dbReference type="Pfam" id="PF03998">
    <property type="entry name" value="Utp11"/>
    <property type="match status" value="1"/>
</dbReference>
<evidence type="ECO:0000313" key="8">
    <source>
        <dbReference type="EnsemblFungi" id="MAPG_07023T0"/>
    </source>
</evidence>
<evidence type="ECO:0000256" key="5">
    <source>
        <dbReference type="ARBA" id="ARBA00023242"/>
    </source>
</evidence>
<protein>
    <submittedName>
        <fullName evidence="7 8">Uncharacterized protein</fullName>
    </submittedName>
</protein>
<keyword evidence="5" id="KW-0539">Nucleus</keyword>
<evidence type="ECO:0000313" key="9">
    <source>
        <dbReference type="Proteomes" id="UP000011715"/>
    </source>
</evidence>
<feature type="compositionally biased region" description="Acidic residues" evidence="6">
    <location>
        <begin position="168"/>
        <end position="187"/>
    </location>
</feature>
<comment type="similarity">
    <text evidence="3">Belongs to the UTP11 family.</text>
</comment>
<dbReference type="OrthoDB" id="29058at2759"/>
<accession>A0A0C4E3L7</accession>
<feature type="region of interest" description="Disordered" evidence="6">
    <location>
        <begin position="114"/>
        <end position="204"/>
    </location>
</feature>
<keyword evidence="4" id="KW-0698">rRNA processing</keyword>
<feature type="compositionally biased region" description="Acidic residues" evidence="6">
    <location>
        <begin position="119"/>
        <end position="136"/>
    </location>
</feature>
<keyword evidence="9" id="KW-1185">Reference proteome</keyword>
<dbReference type="PANTHER" id="PTHR12838:SF0">
    <property type="entry name" value="U3 SMALL NUCLEOLAR RNA-ASSOCIATED PROTEIN 11-RELATED"/>
    <property type="match status" value="1"/>
</dbReference>
<feature type="region of interest" description="Disordered" evidence="6">
    <location>
        <begin position="1"/>
        <end position="22"/>
    </location>
</feature>
<dbReference type="GO" id="GO:0006364">
    <property type="term" value="P:rRNA processing"/>
    <property type="evidence" value="ECO:0007669"/>
    <property type="project" value="UniProtKB-UniRule"/>
</dbReference>
<dbReference type="OMA" id="KWKVRER"/>
<reference evidence="8" key="5">
    <citation type="submission" date="2015-06" db="UniProtKB">
        <authorList>
            <consortium name="EnsemblFungi"/>
        </authorList>
    </citation>
    <scope>IDENTIFICATION</scope>
    <source>
        <strain evidence="8">ATCC 64411</strain>
    </source>
</reference>
<comment type="subcellular location">
    <subcellularLocation>
        <location evidence="2">Nucleus</location>
        <location evidence="2">Nucleolus</location>
    </subcellularLocation>
</comment>
<feature type="compositionally biased region" description="Basic residues" evidence="6">
    <location>
        <begin position="139"/>
        <end position="148"/>
    </location>
</feature>
<feature type="compositionally biased region" description="Basic residues" evidence="6">
    <location>
        <begin position="248"/>
        <end position="259"/>
    </location>
</feature>
<reference evidence="7" key="3">
    <citation type="submission" date="2011-03" db="EMBL/GenBank/DDBJ databases">
        <title>Annotation of Magnaporthe poae ATCC 64411.</title>
        <authorList>
            <person name="Ma L.-J."/>
            <person name="Dead R."/>
            <person name="Young S.K."/>
            <person name="Zeng Q."/>
            <person name="Gargeya S."/>
            <person name="Fitzgerald M."/>
            <person name="Haas B."/>
            <person name="Abouelleil A."/>
            <person name="Alvarado L."/>
            <person name="Arachchi H.M."/>
            <person name="Berlin A."/>
            <person name="Brown A."/>
            <person name="Chapman S.B."/>
            <person name="Chen Z."/>
            <person name="Dunbar C."/>
            <person name="Freedman E."/>
            <person name="Gearin G."/>
            <person name="Gellesch M."/>
            <person name="Goldberg J."/>
            <person name="Griggs A."/>
            <person name="Gujja S."/>
            <person name="Heiman D."/>
            <person name="Howarth C."/>
            <person name="Larson L."/>
            <person name="Lui A."/>
            <person name="MacDonald P.J.P."/>
            <person name="Mehta T."/>
            <person name="Montmayeur A."/>
            <person name="Murphy C."/>
            <person name="Neiman D."/>
            <person name="Pearson M."/>
            <person name="Priest M."/>
            <person name="Roberts A."/>
            <person name="Saif S."/>
            <person name="Shea T."/>
            <person name="Shenoy N."/>
            <person name="Sisk P."/>
            <person name="Stolte C."/>
            <person name="Sykes S."/>
            <person name="Yandava C."/>
            <person name="Wortman J."/>
            <person name="Nusbaum C."/>
            <person name="Birren B."/>
        </authorList>
    </citation>
    <scope>NUCLEOTIDE SEQUENCE</scope>
    <source>
        <strain evidence="7">ATCC 64411</strain>
    </source>
</reference>
<reference evidence="7" key="2">
    <citation type="submission" date="2010-05" db="EMBL/GenBank/DDBJ databases">
        <title>The Genome Sequence of Magnaporthe poae strain ATCC 64411.</title>
        <authorList>
            <consortium name="The Broad Institute Genome Sequencing Platform"/>
            <consortium name="Broad Institute Genome Sequencing Center for Infectious Disease"/>
            <person name="Ma L.-J."/>
            <person name="Dead R."/>
            <person name="Young S."/>
            <person name="Zeng Q."/>
            <person name="Koehrsen M."/>
            <person name="Alvarado L."/>
            <person name="Berlin A."/>
            <person name="Chapman S.B."/>
            <person name="Chen Z."/>
            <person name="Freedman E."/>
            <person name="Gellesch M."/>
            <person name="Goldberg J."/>
            <person name="Griggs A."/>
            <person name="Gujja S."/>
            <person name="Heilman E.R."/>
            <person name="Heiman D."/>
            <person name="Hepburn T."/>
            <person name="Howarth C."/>
            <person name="Jen D."/>
            <person name="Larson L."/>
            <person name="Mehta T."/>
            <person name="Neiman D."/>
            <person name="Pearson M."/>
            <person name="Roberts A."/>
            <person name="Saif S."/>
            <person name="Shea T."/>
            <person name="Shenoy N."/>
            <person name="Sisk P."/>
            <person name="Stolte C."/>
            <person name="Sykes S."/>
            <person name="Walk T."/>
            <person name="White J."/>
            <person name="Yandava C."/>
            <person name="Haas B."/>
            <person name="Nusbaum C."/>
            <person name="Birren B."/>
        </authorList>
    </citation>
    <scope>NUCLEOTIDE SEQUENCE</scope>
    <source>
        <strain evidence="7">ATCC 64411</strain>
    </source>
</reference>
<dbReference type="EnsemblFungi" id="MAPG_07023T0">
    <property type="protein sequence ID" value="MAPG_07023T0"/>
    <property type="gene ID" value="MAPG_07023"/>
</dbReference>
<evidence type="ECO:0000256" key="4">
    <source>
        <dbReference type="ARBA" id="ARBA00022552"/>
    </source>
</evidence>
<comment type="function">
    <text evidence="1">Involved in nucleolar processing of pre-18S ribosomal RNA.</text>
</comment>
<dbReference type="EMBL" id="GL876971">
    <property type="protein sequence ID" value="KLU88036.1"/>
    <property type="molecule type" value="Genomic_DNA"/>
</dbReference>
<reference evidence="8" key="4">
    <citation type="journal article" date="2015" name="G3 (Bethesda)">
        <title>Genome sequences of three phytopathogenic species of the Magnaporthaceae family of fungi.</title>
        <authorList>
            <person name="Okagaki L.H."/>
            <person name="Nunes C.C."/>
            <person name="Sailsbery J."/>
            <person name="Clay B."/>
            <person name="Brown D."/>
            <person name="John T."/>
            <person name="Oh Y."/>
            <person name="Young N."/>
            <person name="Fitzgerald M."/>
            <person name="Haas B.J."/>
            <person name="Zeng Q."/>
            <person name="Young S."/>
            <person name="Adiconis X."/>
            <person name="Fan L."/>
            <person name="Levin J.Z."/>
            <person name="Mitchell T.K."/>
            <person name="Okubara P.A."/>
            <person name="Farman M.L."/>
            <person name="Kohn L.M."/>
            <person name="Birren B."/>
            <person name="Ma L.-J."/>
            <person name="Dean R.A."/>
        </authorList>
    </citation>
    <scope>NUCLEOTIDE SEQUENCE</scope>
    <source>
        <strain evidence="8">ATCC 64411 / 73-15</strain>
    </source>
</reference>
<dbReference type="STRING" id="644358.A0A0C4E3L7"/>
<dbReference type="GO" id="GO:0032040">
    <property type="term" value="C:small-subunit processome"/>
    <property type="evidence" value="ECO:0007669"/>
    <property type="project" value="UniProtKB-UniRule"/>
</dbReference>
<feature type="compositionally biased region" description="Basic and acidic residues" evidence="6">
    <location>
        <begin position="12"/>
        <end position="22"/>
    </location>
</feature>
<dbReference type="EMBL" id="ADBL01001689">
    <property type="status" value="NOT_ANNOTATED_CDS"/>
    <property type="molecule type" value="Genomic_DNA"/>
</dbReference>
<feature type="region of interest" description="Disordered" evidence="6">
    <location>
        <begin position="240"/>
        <end position="259"/>
    </location>
</feature>
<dbReference type="InterPro" id="IPR007144">
    <property type="entry name" value="SSU_processome_Utp11"/>
</dbReference>
<name>A0A0C4E3L7_MAGP6</name>